<feature type="region of interest" description="Disordered" evidence="1">
    <location>
        <begin position="1"/>
        <end position="36"/>
    </location>
</feature>
<evidence type="ECO:0000256" key="1">
    <source>
        <dbReference type="SAM" id="MobiDB-lite"/>
    </source>
</evidence>
<feature type="compositionally biased region" description="Basic residues" evidence="1">
    <location>
        <begin position="1"/>
        <end position="13"/>
    </location>
</feature>
<accession>A0A2N5T792</accession>
<dbReference type="AlphaFoldDB" id="A0A2N5T792"/>
<evidence type="ECO:0000313" key="2">
    <source>
        <dbReference type="EMBL" id="PLW21369.1"/>
    </source>
</evidence>
<comment type="caution">
    <text evidence="2">The sequence shown here is derived from an EMBL/GenBank/DDBJ whole genome shotgun (WGS) entry which is preliminary data.</text>
</comment>
<name>A0A2N5T792_9BASI</name>
<evidence type="ECO:0000313" key="3">
    <source>
        <dbReference type="Proteomes" id="UP000235388"/>
    </source>
</evidence>
<reference evidence="2 3" key="1">
    <citation type="submission" date="2017-11" db="EMBL/GenBank/DDBJ databases">
        <title>De novo assembly and phasing of dikaryotic genomes from two isolates of Puccinia coronata f. sp. avenae, the causal agent of oat crown rust.</title>
        <authorList>
            <person name="Miller M.E."/>
            <person name="Zhang Y."/>
            <person name="Omidvar V."/>
            <person name="Sperschneider J."/>
            <person name="Schwessinger B."/>
            <person name="Raley C."/>
            <person name="Palmer J.M."/>
            <person name="Garnica D."/>
            <person name="Upadhyaya N."/>
            <person name="Rathjen J."/>
            <person name="Taylor J.M."/>
            <person name="Park R.F."/>
            <person name="Dodds P.N."/>
            <person name="Hirsch C.D."/>
            <person name="Kianian S.F."/>
            <person name="Figueroa M."/>
        </authorList>
    </citation>
    <scope>NUCLEOTIDE SEQUENCE [LARGE SCALE GENOMIC DNA]</scope>
    <source>
        <strain evidence="2">12NC29</strain>
    </source>
</reference>
<proteinExistence type="predicted"/>
<dbReference type="Proteomes" id="UP000235388">
    <property type="component" value="Unassembled WGS sequence"/>
</dbReference>
<gene>
    <name evidence="2" type="ORF">PCANC_03856</name>
</gene>
<feature type="compositionally biased region" description="Polar residues" evidence="1">
    <location>
        <begin position="24"/>
        <end position="34"/>
    </location>
</feature>
<organism evidence="2 3">
    <name type="scientific">Puccinia coronata f. sp. avenae</name>
    <dbReference type="NCBI Taxonomy" id="200324"/>
    <lineage>
        <taxon>Eukaryota</taxon>
        <taxon>Fungi</taxon>
        <taxon>Dikarya</taxon>
        <taxon>Basidiomycota</taxon>
        <taxon>Pucciniomycotina</taxon>
        <taxon>Pucciniomycetes</taxon>
        <taxon>Pucciniales</taxon>
        <taxon>Pucciniaceae</taxon>
        <taxon>Puccinia</taxon>
    </lineage>
</organism>
<sequence>MPRWKQAHGHYTGKRGSALDNGAKSPSQGVTPSYANGLVEWTQVPRLPEAGARSASRREGEVALRARRFAPLPPAGEGLMLSSRYLPPEDPGRWRLSEGLQVGFQVSTQMV</sequence>
<protein>
    <submittedName>
        <fullName evidence="2">Uncharacterized protein</fullName>
    </submittedName>
</protein>
<keyword evidence="3" id="KW-1185">Reference proteome</keyword>
<dbReference type="EMBL" id="PGCJ01000784">
    <property type="protein sequence ID" value="PLW21369.1"/>
    <property type="molecule type" value="Genomic_DNA"/>
</dbReference>